<reference evidence="1 2" key="1">
    <citation type="submission" date="2019-03" db="EMBL/GenBank/DDBJ databases">
        <title>Genomic Encyclopedia of Type Strains, Phase IV (KMG-IV): sequencing the most valuable type-strain genomes for metagenomic binning, comparative biology and taxonomic classification.</title>
        <authorList>
            <person name="Goeker M."/>
        </authorList>
    </citation>
    <scope>NUCLEOTIDE SEQUENCE [LARGE SCALE GENOMIC DNA]</scope>
    <source>
        <strain evidence="1 2">DSM 24455</strain>
    </source>
</reference>
<dbReference type="Proteomes" id="UP000295325">
    <property type="component" value="Unassembled WGS sequence"/>
</dbReference>
<proteinExistence type="predicted"/>
<keyword evidence="2" id="KW-1185">Reference proteome</keyword>
<evidence type="ECO:0000313" key="2">
    <source>
        <dbReference type="Proteomes" id="UP000295325"/>
    </source>
</evidence>
<accession>A0A4R7K6D7</accession>
<protein>
    <submittedName>
        <fullName evidence="1">Uncharacterized protein</fullName>
    </submittedName>
</protein>
<dbReference type="EMBL" id="SOAZ01000035">
    <property type="protein sequence ID" value="TDT46102.1"/>
    <property type="molecule type" value="Genomic_DNA"/>
</dbReference>
<organism evidence="1 2">
    <name type="scientific">Fonticella tunisiensis</name>
    <dbReference type="NCBI Taxonomy" id="1096341"/>
    <lineage>
        <taxon>Bacteria</taxon>
        <taxon>Bacillati</taxon>
        <taxon>Bacillota</taxon>
        <taxon>Clostridia</taxon>
        <taxon>Eubacteriales</taxon>
        <taxon>Clostridiaceae</taxon>
        <taxon>Fonticella</taxon>
    </lineage>
</organism>
<gene>
    <name evidence="1" type="ORF">EDD71_1357</name>
</gene>
<dbReference type="AlphaFoldDB" id="A0A4R7K6D7"/>
<dbReference type="OrthoDB" id="1643929at2"/>
<dbReference type="RefSeq" id="WP_133629342.1">
    <property type="nucleotide sequence ID" value="NZ_SOAZ01000035.1"/>
</dbReference>
<evidence type="ECO:0000313" key="1">
    <source>
        <dbReference type="EMBL" id="TDT46102.1"/>
    </source>
</evidence>
<comment type="caution">
    <text evidence="1">The sequence shown here is derived from an EMBL/GenBank/DDBJ whole genome shotgun (WGS) entry which is preliminary data.</text>
</comment>
<name>A0A4R7K6D7_9CLOT</name>
<sequence length="83" mass="9449">MAENLIERKVIVSTSMGKKVVELLDGYEEDGLKIRYLKNTTPLNAVFQVFTNEDDKEKLSRKIKDMIKSSSFGAALYFTVNVE</sequence>